<accession>A0A6N1VFH5</accession>
<evidence type="ECO:0000256" key="1">
    <source>
        <dbReference type="ARBA" id="ARBA00022801"/>
    </source>
</evidence>
<evidence type="ECO:0000313" key="4">
    <source>
        <dbReference type="EMBL" id="QKV17717.1"/>
    </source>
</evidence>
<reference evidence="4 5" key="1">
    <citation type="submission" date="2020-06" db="EMBL/GenBank/DDBJ databases">
        <title>Oricola thermophila sp. nov. isolated from a tidal sediments.</title>
        <authorList>
            <person name="Kwon K.K."/>
            <person name="Yang S.-H."/>
            <person name="Park M.-J."/>
        </authorList>
    </citation>
    <scope>NUCLEOTIDE SEQUENCE [LARGE SCALE GENOMIC DNA]</scope>
    <source>
        <strain evidence="4 5">MEBiC13590</strain>
    </source>
</reference>
<keyword evidence="2" id="KW-0812">Transmembrane</keyword>
<keyword evidence="1 4" id="KW-0378">Hydrolase</keyword>
<dbReference type="PANTHER" id="PTHR43798:SF31">
    <property type="entry name" value="AB HYDROLASE SUPERFAMILY PROTEIN YCLE"/>
    <property type="match status" value="1"/>
</dbReference>
<protein>
    <submittedName>
        <fullName evidence="4">Alpha/beta fold hydrolase</fullName>
    </submittedName>
</protein>
<evidence type="ECO:0000256" key="2">
    <source>
        <dbReference type="SAM" id="Phobius"/>
    </source>
</evidence>
<feature type="transmembrane region" description="Helical" evidence="2">
    <location>
        <begin position="15"/>
        <end position="34"/>
    </location>
</feature>
<sequence>MTDNAPKKGRTRVRIVFYLLIIVVVAGGIAWLLGPREPVDLTVRFEPSKIGTDIDRWLADNEAKFDDIRPNAVKEVVWAWPASRARTPVAIAYLHGFSAASAEIRPVPDMVARELGANLFYTRLAGHGRNGEAMAEPTVNDWVQDVAEAVAVAERIGEKVVLVATSTGGTLATLAATLPELRDRIDGIVLVSPNFGIRARGSSLLTMPFAESVVPLIVGAERAFEPRNEEHAGNWTWRYPSVALLPMAALVKKAANLPFEQIRTPVLFIYSPDDKVVDQSITATVAERWGGPVETLLVTASDDPSSHVIAGDILSPSNNETVANAIAAFVRGL</sequence>
<proteinExistence type="predicted"/>
<feature type="domain" description="Serine aminopeptidase S33" evidence="3">
    <location>
        <begin position="92"/>
        <end position="293"/>
    </location>
</feature>
<dbReference type="Gene3D" id="3.40.50.1820">
    <property type="entry name" value="alpha/beta hydrolase"/>
    <property type="match status" value="1"/>
</dbReference>
<dbReference type="Pfam" id="PF12146">
    <property type="entry name" value="Hydrolase_4"/>
    <property type="match status" value="1"/>
</dbReference>
<organism evidence="4 5">
    <name type="scientific">Oricola thermophila</name>
    <dbReference type="NCBI Taxonomy" id="2742145"/>
    <lineage>
        <taxon>Bacteria</taxon>
        <taxon>Pseudomonadati</taxon>
        <taxon>Pseudomonadota</taxon>
        <taxon>Alphaproteobacteria</taxon>
        <taxon>Hyphomicrobiales</taxon>
        <taxon>Ahrensiaceae</taxon>
        <taxon>Oricola</taxon>
    </lineage>
</organism>
<dbReference type="RefSeq" id="WP_175275614.1">
    <property type="nucleotide sequence ID" value="NZ_CP054836.1"/>
</dbReference>
<evidence type="ECO:0000313" key="5">
    <source>
        <dbReference type="Proteomes" id="UP000509367"/>
    </source>
</evidence>
<dbReference type="PANTHER" id="PTHR43798">
    <property type="entry name" value="MONOACYLGLYCEROL LIPASE"/>
    <property type="match status" value="1"/>
</dbReference>
<dbReference type="InterPro" id="IPR050266">
    <property type="entry name" value="AB_hydrolase_sf"/>
</dbReference>
<dbReference type="KEGG" id="orm:HTY61_04160"/>
<keyword evidence="2" id="KW-0472">Membrane</keyword>
<dbReference type="InterPro" id="IPR022742">
    <property type="entry name" value="Hydrolase_4"/>
</dbReference>
<evidence type="ECO:0000259" key="3">
    <source>
        <dbReference type="Pfam" id="PF12146"/>
    </source>
</evidence>
<gene>
    <name evidence="4" type="ORF">HTY61_04160</name>
</gene>
<dbReference type="InterPro" id="IPR029058">
    <property type="entry name" value="AB_hydrolase_fold"/>
</dbReference>
<dbReference type="AlphaFoldDB" id="A0A6N1VFH5"/>
<dbReference type="Proteomes" id="UP000509367">
    <property type="component" value="Chromosome"/>
</dbReference>
<keyword evidence="2" id="KW-1133">Transmembrane helix</keyword>
<dbReference type="SUPFAM" id="SSF53474">
    <property type="entry name" value="alpha/beta-Hydrolases"/>
    <property type="match status" value="1"/>
</dbReference>
<dbReference type="GO" id="GO:0016787">
    <property type="term" value="F:hydrolase activity"/>
    <property type="evidence" value="ECO:0007669"/>
    <property type="project" value="UniProtKB-KW"/>
</dbReference>
<dbReference type="EMBL" id="CP054836">
    <property type="protein sequence ID" value="QKV17717.1"/>
    <property type="molecule type" value="Genomic_DNA"/>
</dbReference>
<name>A0A6N1VFH5_9HYPH</name>
<keyword evidence="5" id="KW-1185">Reference proteome</keyword>
<dbReference type="GO" id="GO:0016020">
    <property type="term" value="C:membrane"/>
    <property type="evidence" value="ECO:0007669"/>
    <property type="project" value="TreeGrafter"/>
</dbReference>